<dbReference type="AlphaFoldDB" id="A0A5R8KA11"/>
<dbReference type="Pfam" id="PF00132">
    <property type="entry name" value="Hexapep"/>
    <property type="match status" value="3"/>
</dbReference>
<dbReference type="UniPathway" id="UPA00973"/>
<evidence type="ECO:0000256" key="1">
    <source>
        <dbReference type="ARBA" id="ARBA00022516"/>
    </source>
</evidence>
<dbReference type="OrthoDB" id="9784739at2"/>
<organism evidence="9 10">
    <name type="scientific">Phragmitibacter flavus</name>
    <dbReference type="NCBI Taxonomy" id="2576071"/>
    <lineage>
        <taxon>Bacteria</taxon>
        <taxon>Pseudomonadati</taxon>
        <taxon>Verrucomicrobiota</taxon>
        <taxon>Verrucomicrobiia</taxon>
        <taxon>Verrucomicrobiales</taxon>
        <taxon>Verrucomicrobiaceae</taxon>
        <taxon>Phragmitibacter</taxon>
    </lineage>
</organism>
<sequence length="349" mass="36990">MNISVLELAEMVTARLLPGDNDTMITGFASLREARRGDLSFFSDHRYRGWLAETKASAVLIPEGWTTLPPHVSGLIVKDPSVAFEKIVDAFGFHATPATVGIHPSAVVAEGIITDQTGVSIGANAVVEEGTQLGNHVSIGAGSYVGRNVTIGDNTQLFPNATIQEGCTLGARVILHSGVVIGADGFGYEFINGEHRKVRQSGIVQIDDDVEIGANTTIDRARFGRTWIGKGTKIDNLVQIAHNVVIGKHCIIVSGTGIAGSAQIGDYVVIAAQAGIAGHVNVGSMVTIGGRAGVTKDLPPGRESYMGFPATTAGEERRRVAASRRLPDLLDRVRELERANRNLEIKAIV</sequence>
<reference evidence="9 10" key="1">
    <citation type="submission" date="2019-05" db="EMBL/GenBank/DDBJ databases">
        <title>Verrucobacter flavum gen. nov., sp. nov. a new member of the family Verrucomicrobiaceae.</title>
        <authorList>
            <person name="Szuroczki S."/>
            <person name="Abbaszade G."/>
            <person name="Szabo A."/>
            <person name="Felfoldi T."/>
            <person name="Schumann P."/>
            <person name="Boka K."/>
            <person name="Keki Z."/>
            <person name="Toumi M."/>
            <person name="Toth E."/>
        </authorList>
    </citation>
    <scope>NUCLEOTIDE SEQUENCE [LARGE SCALE GENOMIC DNA]</scope>
    <source>
        <strain evidence="9 10">MG-N-17</strain>
    </source>
</reference>
<comment type="function">
    <text evidence="7">Catalyzes the N-acylation of UDP-3-O-acylglucosamine using 3-hydroxyacyl-ACP as the acyl donor. Is involved in the biosynthesis of lipid A, a phosphorylated glycolipid that anchors the lipopolysaccharide to the outer membrane of the cell.</text>
</comment>
<dbReference type="NCBIfam" id="TIGR01853">
    <property type="entry name" value="lipid_A_lpxD"/>
    <property type="match status" value="1"/>
</dbReference>
<dbReference type="InterPro" id="IPR007691">
    <property type="entry name" value="LpxD"/>
</dbReference>
<dbReference type="PROSITE" id="PS00101">
    <property type="entry name" value="HEXAPEP_TRANSFERASES"/>
    <property type="match status" value="2"/>
</dbReference>
<dbReference type="HAMAP" id="MF_00523">
    <property type="entry name" value="LpxD"/>
    <property type="match status" value="1"/>
</dbReference>
<proteinExistence type="inferred from homology"/>
<dbReference type="GO" id="GO:0016020">
    <property type="term" value="C:membrane"/>
    <property type="evidence" value="ECO:0007669"/>
    <property type="project" value="GOC"/>
</dbReference>
<evidence type="ECO:0000256" key="3">
    <source>
        <dbReference type="ARBA" id="ARBA00022679"/>
    </source>
</evidence>
<feature type="domain" description="UDP-3-O-[3-hydroxymyristoyl] glucosamine N-acyltransferase non-repeat region" evidence="8">
    <location>
        <begin position="22"/>
        <end position="88"/>
    </location>
</feature>
<keyword evidence="2 7" id="KW-0441">Lipid A biosynthesis</keyword>
<dbReference type="PANTHER" id="PTHR43378:SF2">
    <property type="entry name" value="UDP-3-O-ACYLGLUCOSAMINE N-ACYLTRANSFERASE 1, MITOCHONDRIAL-RELATED"/>
    <property type="match status" value="1"/>
</dbReference>
<comment type="catalytic activity">
    <reaction evidence="7">
        <text>a UDP-3-O-[(3R)-3-hydroxyacyl]-alpha-D-glucosamine + a (3R)-hydroxyacyl-[ACP] = a UDP-2-N,3-O-bis[(3R)-3-hydroxyacyl]-alpha-D-glucosamine + holo-[ACP] + H(+)</text>
        <dbReference type="Rhea" id="RHEA:53836"/>
        <dbReference type="Rhea" id="RHEA-COMP:9685"/>
        <dbReference type="Rhea" id="RHEA-COMP:9945"/>
        <dbReference type="ChEBI" id="CHEBI:15378"/>
        <dbReference type="ChEBI" id="CHEBI:64479"/>
        <dbReference type="ChEBI" id="CHEBI:78827"/>
        <dbReference type="ChEBI" id="CHEBI:137740"/>
        <dbReference type="ChEBI" id="CHEBI:137748"/>
        <dbReference type="EC" id="2.3.1.191"/>
    </reaction>
</comment>
<keyword evidence="1 7" id="KW-0444">Lipid biosynthesis</keyword>
<dbReference type="InterPro" id="IPR001451">
    <property type="entry name" value="Hexapep"/>
</dbReference>
<evidence type="ECO:0000313" key="10">
    <source>
        <dbReference type="Proteomes" id="UP000306196"/>
    </source>
</evidence>
<dbReference type="SUPFAM" id="SSF51161">
    <property type="entry name" value="Trimeric LpxA-like enzymes"/>
    <property type="match status" value="1"/>
</dbReference>
<dbReference type="Gene3D" id="3.40.1390.10">
    <property type="entry name" value="MurE/MurF, N-terminal domain"/>
    <property type="match status" value="1"/>
</dbReference>
<dbReference type="CDD" id="cd03352">
    <property type="entry name" value="LbH_LpxD"/>
    <property type="match status" value="1"/>
</dbReference>
<dbReference type="NCBIfam" id="NF002060">
    <property type="entry name" value="PRK00892.1"/>
    <property type="match status" value="1"/>
</dbReference>
<comment type="pathway">
    <text evidence="7">Bacterial outer membrane biogenesis; LPS lipid A biosynthesis.</text>
</comment>
<comment type="subunit">
    <text evidence="7">Homotrimer.</text>
</comment>
<comment type="similarity">
    <text evidence="7">Belongs to the transferase hexapeptide repeat family. LpxD subfamily.</text>
</comment>
<dbReference type="Pfam" id="PF04613">
    <property type="entry name" value="LpxD"/>
    <property type="match status" value="1"/>
</dbReference>
<dbReference type="GO" id="GO:0009245">
    <property type="term" value="P:lipid A biosynthetic process"/>
    <property type="evidence" value="ECO:0007669"/>
    <property type="project" value="UniProtKB-UniRule"/>
</dbReference>
<keyword evidence="3 7" id="KW-0808">Transferase</keyword>
<dbReference type="RefSeq" id="WP_138088357.1">
    <property type="nucleotide sequence ID" value="NZ_VAUV01000020.1"/>
</dbReference>
<evidence type="ECO:0000256" key="5">
    <source>
        <dbReference type="ARBA" id="ARBA00023098"/>
    </source>
</evidence>
<evidence type="ECO:0000256" key="6">
    <source>
        <dbReference type="ARBA" id="ARBA00023315"/>
    </source>
</evidence>
<evidence type="ECO:0000256" key="2">
    <source>
        <dbReference type="ARBA" id="ARBA00022556"/>
    </source>
</evidence>
<gene>
    <name evidence="7 9" type="primary">lpxD</name>
    <name evidence="9" type="ORF">FEM03_21435</name>
</gene>
<keyword evidence="6 7" id="KW-0012">Acyltransferase</keyword>
<feature type="active site" description="Proton acceptor" evidence="7">
    <location>
        <position position="242"/>
    </location>
</feature>
<comment type="caution">
    <text evidence="9">The sequence shown here is derived from an EMBL/GenBank/DDBJ whole genome shotgun (WGS) entry which is preliminary data.</text>
</comment>
<dbReference type="InterPro" id="IPR011004">
    <property type="entry name" value="Trimer_LpxA-like_sf"/>
</dbReference>
<evidence type="ECO:0000259" key="8">
    <source>
        <dbReference type="Pfam" id="PF04613"/>
    </source>
</evidence>
<evidence type="ECO:0000313" key="9">
    <source>
        <dbReference type="EMBL" id="TLD68745.1"/>
    </source>
</evidence>
<name>A0A5R8KA11_9BACT</name>
<dbReference type="Proteomes" id="UP000306196">
    <property type="component" value="Unassembled WGS sequence"/>
</dbReference>
<dbReference type="PANTHER" id="PTHR43378">
    <property type="entry name" value="UDP-3-O-ACYLGLUCOSAMINE N-ACYLTRANSFERASE"/>
    <property type="match status" value="1"/>
</dbReference>
<keyword evidence="5 7" id="KW-0443">Lipid metabolism</keyword>
<keyword evidence="4 7" id="KW-0677">Repeat</keyword>
<dbReference type="EC" id="2.3.1.191" evidence="7"/>
<keyword evidence="10" id="KW-1185">Reference proteome</keyword>
<evidence type="ECO:0000256" key="7">
    <source>
        <dbReference type="HAMAP-Rule" id="MF_00523"/>
    </source>
</evidence>
<evidence type="ECO:0000256" key="4">
    <source>
        <dbReference type="ARBA" id="ARBA00022737"/>
    </source>
</evidence>
<dbReference type="GO" id="GO:0016410">
    <property type="term" value="F:N-acyltransferase activity"/>
    <property type="evidence" value="ECO:0007669"/>
    <property type="project" value="InterPro"/>
</dbReference>
<dbReference type="Gene3D" id="2.160.10.10">
    <property type="entry name" value="Hexapeptide repeat proteins"/>
    <property type="match status" value="1"/>
</dbReference>
<dbReference type="InterPro" id="IPR018357">
    <property type="entry name" value="Hexapep_transf_CS"/>
</dbReference>
<dbReference type="EMBL" id="VAUV01000020">
    <property type="protein sequence ID" value="TLD68745.1"/>
    <property type="molecule type" value="Genomic_DNA"/>
</dbReference>
<accession>A0A5R8KA11</accession>
<protein>
    <recommendedName>
        <fullName evidence="7">UDP-3-O-acylglucosamine N-acyltransferase</fullName>
        <ecNumber evidence="7">2.3.1.191</ecNumber>
    </recommendedName>
</protein>
<dbReference type="InterPro" id="IPR020573">
    <property type="entry name" value="UDP_GlcNAc_AcTrfase_non-rep"/>
</dbReference>
<dbReference type="GO" id="GO:0103118">
    <property type="term" value="F:UDP-3-O-[(3R)-3-hydroxyacyl]-glucosamine N-acyltransferase activity"/>
    <property type="evidence" value="ECO:0007669"/>
    <property type="project" value="UniProtKB-EC"/>
</dbReference>